<dbReference type="PANTHER" id="PTHR31897">
    <property type="entry name" value="PROTEIN CBG17011-RELATED"/>
    <property type="match status" value="1"/>
</dbReference>
<feature type="domain" description="T20D4.11-like" evidence="1">
    <location>
        <begin position="11"/>
        <end position="134"/>
    </location>
</feature>
<organism evidence="3">
    <name type="scientific">Caenorhabditis brenneri</name>
    <name type="common">Nematode worm</name>
    <dbReference type="NCBI Taxonomy" id="135651"/>
    <lineage>
        <taxon>Eukaryota</taxon>
        <taxon>Metazoa</taxon>
        <taxon>Ecdysozoa</taxon>
        <taxon>Nematoda</taxon>
        <taxon>Chromadorea</taxon>
        <taxon>Rhabditida</taxon>
        <taxon>Rhabditina</taxon>
        <taxon>Rhabditomorpha</taxon>
        <taxon>Rhabditoidea</taxon>
        <taxon>Rhabditidae</taxon>
        <taxon>Peloderinae</taxon>
        <taxon>Caenorhabditis</taxon>
    </lineage>
</organism>
<keyword evidence="3" id="KW-1185">Reference proteome</keyword>
<dbReference type="EMBL" id="GL379874">
    <property type="protein sequence ID" value="EGT59054.1"/>
    <property type="molecule type" value="Genomic_DNA"/>
</dbReference>
<reference evidence="3" key="1">
    <citation type="submission" date="2011-07" db="EMBL/GenBank/DDBJ databases">
        <authorList>
            <consortium name="Caenorhabditis brenneri Sequencing and Analysis Consortium"/>
            <person name="Wilson R.K."/>
        </authorList>
    </citation>
    <scope>NUCLEOTIDE SEQUENCE [LARGE SCALE GENOMIC DNA]</scope>
    <source>
        <strain evidence="3">PB2801</strain>
    </source>
</reference>
<dbReference type="Proteomes" id="UP000008068">
    <property type="component" value="Unassembled WGS sequence"/>
</dbReference>
<dbReference type="AlphaFoldDB" id="G0NF14"/>
<sequence length="195" mass="22735">MMYDYFFTDKTKIDLKYVHERCQKYDECLSSFDCEEINKLKDTINGPCSAVAYIDPDNELCLRGFFRKAYAAQFSDEDSCFKDYYFLDNDLKKRRSAFINGKLCFVKYAREYCTTATIDYFNPKKYQELAESISLEEDGTDCKSPQAALKYPICKALSVEFFSKDDKLNTPGFQPNQTFMEQYAKICKDTEVAVL</sequence>
<dbReference type="HOGENOM" id="CLU_1442255_0_0_1"/>
<dbReference type="Pfam" id="PF01579">
    <property type="entry name" value="DUF19"/>
    <property type="match status" value="1"/>
</dbReference>
<proteinExistence type="predicted"/>
<evidence type="ECO:0000313" key="3">
    <source>
        <dbReference type="Proteomes" id="UP000008068"/>
    </source>
</evidence>
<dbReference type="OMA" id="EENCSAF"/>
<protein>
    <recommendedName>
        <fullName evidence="1">T20D4.11-like domain-containing protein</fullName>
    </recommendedName>
</protein>
<dbReference type="InterPro" id="IPR002542">
    <property type="entry name" value="T20D4.11-like_dom"/>
</dbReference>
<dbReference type="InParanoid" id="G0NF14"/>
<accession>G0NF14</accession>
<evidence type="ECO:0000313" key="2">
    <source>
        <dbReference type="EMBL" id="EGT59054.1"/>
    </source>
</evidence>
<dbReference type="PANTHER" id="PTHR31897:SF2">
    <property type="entry name" value="DUF19 DOMAIN-CONTAINING PROTEIN"/>
    <property type="match status" value="1"/>
</dbReference>
<evidence type="ECO:0000259" key="1">
    <source>
        <dbReference type="Pfam" id="PF01579"/>
    </source>
</evidence>
<name>G0NF14_CAEBE</name>
<gene>
    <name evidence="2" type="ORF">CAEBREN_16266</name>
</gene>